<keyword evidence="4" id="KW-0731">Sigma factor</keyword>
<dbReference type="Gene3D" id="3.10.450.50">
    <property type="match status" value="1"/>
</dbReference>
<dbReference type="InterPro" id="IPR014303">
    <property type="entry name" value="RNA_pol_sigma-70_ECF"/>
</dbReference>
<evidence type="ECO:0000259" key="7">
    <source>
        <dbReference type="Pfam" id="PF08281"/>
    </source>
</evidence>
<dbReference type="SUPFAM" id="SSF88946">
    <property type="entry name" value="Sigma2 domain of RNA polymerase sigma factors"/>
    <property type="match status" value="1"/>
</dbReference>
<name>A0A5Q0GY12_SACSY</name>
<organism evidence="8 9">
    <name type="scientific">Saccharothrix syringae</name>
    <name type="common">Nocardiopsis syringae</name>
    <dbReference type="NCBI Taxonomy" id="103733"/>
    <lineage>
        <taxon>Bacteria</taxon>
        <taxon>Bacillati</taxon>
        <taxon>Actinomycetota</taxon>
        <taxon>Actinomycetes</taxon>
        <taxon>Pseudonocardiales</taxon>
        <taxon>Pseudonocardiaceae</taxon>
        <taxon>Saccharothrix</taxon>
    </lineage>
</organism>
<evidence type="ECO:0000256" key="4">
    <source>
        <dbReference type="ARBA" id="ARBA00023082"/>
    </source>
</evidence>
<gene>
    <name evidence="8" type="ORF">EKG83_17270</name>
</gene>
<evidence type="ECO:0000259" key="6">
    <source>
        <dbReference type="Pfam" id="PF04542"/>
    </source>
</evidence>
<dbReference type="Gene3D" id="1.10.1740.10">
    <property type="match status" value="1"/>
</dbReference>
<comment type="similarity">
    <text evidence="1">Belongs to the sigma-70 factor family. ECF subfamily.</text>
</comment>
<dbReference type="EMBL" id="CP034550">
    <property type="protein sequence ID" value="QFZ18966.1"/>
    <property type="molecule type" value="Genomic_DNA"/>
</dbReference>
<dbReference type="InterPro" id="IPR013324">
    <property type="entry name" value="RNA_pol_sigma_r3/r4-like"/>
</dbReference>
<dbReference type="Gene3D" id="1.10.10.10">
    <property type="entry name" value="Winged helix-like DNA-binding domain superfamily/Winged helix DNA-binding domain"/>
    <property type="match status" value="1"/>
</dbReference>
<comment type="subunit">
    <text evidence="2">Interacts transiently with the RNA polymerase catalytic core formed by RpoA, RpoB, RpoC and RpoZ (2 alpha, 1 beta, 1 beta' and 1 omega subunit) to form the RNA polymerase holoenzyme that can initiate transcription.</text>
</comment>
<dbReference type="InterPro" id="IPR013325">
    <property type="entry name" value="RNA_pol_sigma_r2"/>
</dbReference>
<evidence type="ECO:0000256" key="1">
    <source>
        <dbReference type="ARBA" id="ARBA00010641"/>
    </source>
</evidence>
<accession>A0A5Q0GY12</accession>
<reference evidence="9" key="1">
    <citation type="journal article" date="2021" name="Curr. Microbiol.">
        <title>Complete genome of nocamycin-producing strain Saccharothrix syringae NRRL B-16468 reveals the biosynthetic potential for secondary metabolites.</title>
        <authorList>
            <person name="Mo X."/>
            <person name="Yang S."/>
        </authorList>
    </citation>
    <scope>NUCLEOTIDE SEQUENCE [LARGE SCALE GENOMIC DNA]</scope>
    <source>
        <strain evidence="9">ATCC 51364 / DSM 43886 / JCM 6844 / KCTC 9398 / NBRC 14523 / NRRL B-16468 / INA 2240</strain>
    </source>
</reference>
<dbReference type="InterPro" id="IPR014284">
    <property type="entry name" value="RNA_pol_sigma-70_dom"/>
</dbReference>
<dbReference type="NCBIfam" id="NF007214">
    <property type="entry name" value="PRK09636.1"/>
    <property type="match status" value="1"/>
</dbReference>
<proteinExistence type="inferred from homology"/>
<evidence type="ECO:0000313" key="8">
    <source>
        <dbReference type="EMBL" id="QFZ18966.1"/>
    </source>
</evidence>
<dbReference type="InterPro" id="IPR052704">
    <property type="entry name" value="ECF_Sigma-70_Domain"/>
</dbReference>
<feature type="domain" description="RNA polymerase sigma factor 70 region 4 type 2" evidence="7">
    <location>
        <begin position="112"/>
        <end position="161"/>
    </location>
</feature>
<dbReference type="GO" id="GO:0006352">
    <property type="term" value="P:DNA-templated transcription initiation"/>
    <property type="evidence" value="ECO:0007669"/>
    <property type="project" value="InterPro"/>
</dbReference>
<sequence>MSEDGRPGRATEAFVAHRNLLFTVAYEMLGSAADAEDVLQETWLRWTGVDLDAVRDQRAYLVRITTRQALDRLRTLSRRKESYVGPWLPEPLLTSPDVAEDVELADSLSTAMLLVLETLAPTERAVFVLREVFALDYDEIADAVDKSPAAVRQIAHRARAHVAARRPRDVASPADTRAALDAFQRAIRTGDLQGLLDVLAPDVVALSDGGGVKKAVPRPVAGADKVARLLTGGWHRVGPRMSFEPVEVNGRPALVMRLDGEVDGIMTVRVDGGLVTGLYFMRNPEKLSHVARETAVTRGAG</sequence>
<dbReference type="KEGG" id="ssyi:EKG83_17270"/>
<dbReference type="InterPro" id="IPR013249">
    <property type="entry name" value="RNA_pol_sigma70_r4_t2"/>
</dbReference>
<dbReference type="NCBIfam" id="TIGR02957">
    <property type="entry name" value="SigX4"/>
    <property type="match status" value="1"/>
</dbReference>
<protein>
    <submittedName>
        <fullName evidence="8">RNA polymerase sigma-70 factor</fullName>
    </submittedName>
</protein>
<evidence type="ECO:0000256" key="3">
    <source>
        <dbReference type="ARBA" id="ARBA00023015"/>
    </source>
</evidence>
<dbReference type="GO" id="GO:0003677">
    <property type="term" value="F:DNA binding"/>
    <property type="evidence" value="ECO:0007669"/>
    <property type="project" value="InterPro"/>
</dbReference>
<dbReference type="InterPro" id="IPR032710">
    <property type="entry name" value="NTF2-like_dom_sf"/>
</dbReference>
<evidence type="ECO:0000256" key="5">
    <source>
        <dbReference type="ARBA" id="ARBA00023163"/>
    </source>
</evidence>
<dbReference type="PANTHER" id="PTHR30173">
    <property type="entry name" value="SIGMA 19 FACTOR"/>
    <property type="match status" value="1"/>
</dbReference>
<dbReference type="RefSeq" id="WP_033434053.1">
    <property type="nucleotide sequence ID" value="NZ_CP034550.1"/>
</dbReference>
<dbReference type="Proteomes" id="UP000325787">
    <property type="component" value="Chromosome"/>
</dbReference>
<dbReference type="InterPro" id="IPR036388">
    <property type="entry name" value="WH-like_DNA-bd_sf"/>
</dbReference>
<dbReference type="GO" id="GO:0016987">
    <property type="term" value="F:sigma factor activity"/>
    <property type="evidence" value="ECO:0007669"/>
    <property type="project" value="UniProtKB-KW"/>
</dbReference>
<dbReference type="InterPro" id="IPR007627">
    <property type="entry name" value="RNA_pol_sigma70_r2"/>
</dbReference>
<dbReference type="AlphaFoldDB" id="A0A5Q0GY12"/>
<keyword evidence="5" id="KW-0804">Transcription</keyword>
<dbReference type="NCBIfam" id="TIGR02937">
    <property type="entry name" value="sigma70-ECF"/>
    <property type="match status" value="1"/>
</dbReference>
<evidence type="ECO:0000313" key="9">
    <source>
        <dbReference type="Proteomes" id="UP000325787"/>
    </source>
</evidence>
<dbReference type="Pfam" id="PF08281">
    <property type="entry name" value="Sigma70_r4_2"/>
    <property type="match status" value="1"/>
</dbReference>
<keyword evidence="3" id="KW-0805">Transcription regulation</keyword>
<dbReference type="SUPFAM" id="SSF88659">
    <property type="entry name" value="Sigma3 and sigma4 domains of RNA polymerase sigma factors"/>
    <property type="match status" value="1"/>
</dbReference>
<dbReference type="PANTHER" id="PTHR30173:SF36">
    <property type="entry name" value="ECF RNA POLYMERASE SIGMA FACTOR SIGJ"/>
    <property type="match status" value="1"/>
</dbReference>
<dbReference type="OrthoDB" id="3672769at2"/>
<dbReference type="Pfam" id="PF04542">
    <property type="entry name" value="Sigma70_r2"/>
    <property type="match status" value="1"/>
</dbReference>
<keyword evidence="9" id="KW-1185">Reference proteome</keyword>
<feature type="domain" description="RNA polymerase sigma-70 region 2" evidence="6">
    <location>
        <begin position="15"/>
        <end position="78"/>
    </location>
</feature>
<dbReference type="SUPFAM" id="SSF54427">
    <property type="entry name" value="NTF2-like"/>
    <property type="match status" value="1"/>
</dbReference>
<evidence type="ECO:0000256" key="2">
    <source>
        <dbReference type="ARBA" id="ARBA00011344"/>
    </source>
</evidence>